<dbReference type="PANTHER" id="PTHR30151">
    <property type="entry name" value="ALKANE SULFONATE ABC TRANSPORTER-RELATED, MEMBRANE SUBUNIT"/>
    <property type="match status" value="1"/>
</dbReference>
<dbReference type="Proteomes" id="UP000257479">
    <property type="component" value="Unassembled WGS sequence"/>
</dbReference>
<keyword evidence="5 7" id="KW-1133">Transmembrane helix</keyword>
<dbReference type="Gene3D" id="1.10.3720.10">
    <property type="entry name" value="MetI-like"/>
    <property type="match status" value="1"/>
</dbReference>
<feature type="transmembrane region" description="Helical" evidence="7">
    <location>
        <begin position="52"/>
        <end position="73"/>
    </location>
</feature>
<feature type="transmembrane region" description="Helical" evidence="7">
    <location>
        <begin position="172"/>
        <end position="193"/>
    </location>
</feature>
<reference evidence="9 12" key="2">
    <citation type="journal article" date="2018" name="Nat. Biotechnol.">
        <title>A standardized bacterial taxonomy based on genome phylogeny substantially revises the tree of life.</title>
        <authorList>
            <person name="Parks D.H."/>
            <person name="Chuvochina M."/>
            <person name="Waite D.W."/>
            <person name="Rinke C."/>
            <person name="Skarshewski A."/>
            <person name="Chaumeil P.A."/>
            <person name="Hugenholtz P."/>
        </authorList>
    </citation>
    <scope>NUCLEOTIDE SEQUENCE [LARGE SCALE GENOMIC DNA]</scope>
    <source>
        <strain evidence="9">UBA9152</strain>
    </source>
</reference>
<dbReference type="PANTHER" id="PTHR30151:SF41">
    <property type="entry name" value="ABC TRANSPORTER PERMEASE PROTEIN"/>
    <property type="match status" value="1"/>
</dbReference>
<dbReference type="InterPro" id="IPR000515">
    <property type="entry name" value="MetI-like"/>
</dbReference>
<evidence type="ECO:0000256" key="6">
    <source>
        <dbReference type="ARBA" id="ARBA00023136"/>
    </source>
</evidence>
<evidence type="ECO:0000256" key="2">
    <source>
        <dbReference type="ARBA" id="ARBA00022448"/>
    </source>
</evidence>
<dbReference type="GO" id="GO:0055085">
    <property type="term" value="P:transmembrane transport"/>
    <property type="evidence" value="ECO:0007669"/>
    <property type="project" value="InterPro"/>
</dbReference>
<dbReference type="Pfam" id="PF00528">
    <property type="entry name" value="BPD_transp_1"/>
    <property type="match status" value="1"/>
</dbReference>
<dbReference type="PATRIC" id="fig|400772.4.peg.2654"/>
<organism evidence="10 11">
    <name type="scientific">Microbacterium ginsengisoli</name>
    <dbReference type="NCBI Taxonomy" id="400772"/>
    <lineage>
        <taxon>Bacteria</taxon>
        <taxon>Bacillati</taxon>
        <taxon>Actinomycetota</taxon>
        <taxon>Actinomycetes</taxon>
        <taxon>Micrococcales</taxon>
        <taxon>Microbacteriaceae</taxon>
        <taxon>Microbacterium</taxon>
    </lineage>
</organism>
<dbReference type="OrthoDB" id="3173654at2"/>
<dbReference type="PROSITE" id="PS50928">
    <property type="entry name" value="ABC_TM1"/>
    <property type="match status" value="1"/>
</dbReference>
<evidence type="ECO:0000256" key="3">
    <source>
        <dbReference type="ARBA" id="ARBA00022475"/>
    </source>
</evidence>
<evidence type="ECO:0000313" key="10">
    <source>
        <dbReference type="EMBL" id="KJL35416.1"/>
    </source>
</evidence>
<protein>
    <submittedName>
        <fullName evidence="9">ABC transporter permease</fullName>
    </submittedName>
    <submittedName>
        <fullName evidence="10">Putative aliphatic sulfonates transport permease protein SsuC</fullName>
    </submittedName>
</protein>
<evidence type="ECO:0000256" key="4">
    <source>
        <dbReference type="ARBA" id="ARBA00022692"/>
    </source>
</evidence>
<name>A0A0F0LVF6_9MICO</name>
<keyword evidence="11" id="KW-1185">Reference proteome</keyword>
<reference evidence="10 11" key="1">
    <citation type="submission" date="2015-02" db="EMBL/GenBank/DDBJ databases">
        <title>Draft genome sequences of ten Microbacterium spp. with emphasis on heavy metal contaminated environments.</title>
        <authorList>
            <person name="Corretto E."/>
        </authorList>
    </citation>
    <scope>NUCLEOTIDE SEQUENCE [LARGE SCALE GENOMIC DNA]</scope>
    <source>
        <strain evidence="10 11">DSM 18659</strain>
    </source>
</reference>
<feature type="transmembrane region" description="Helical" evidence="7">
    <location>
        <begin position="143"/>
        <end position="166"/>
    </location>
</feature>
<proteinExistence type="inferred from homology"/>
<evidence type="ECO:0000259" key="8">
    <source>
        <dbReference type="PROSITE" id="PS50928"/>
    </source>
</evidence>
<evidence type="ECO:0000256" key="1">
    <source>
        <dbReference type="ARBA" id="ARBA00004651"/>
    </source>
</evidence>
<dbReference type="STRING" id="400772.RR49_02642"/>
<evidence type="ECO:0000256" key="5">
    <source>
        <dbReference type="ARBA" id="ARBA00022989"/>
    </source>
</evidence>
<comment type="subcellular location">
    <subcellularLocation>
        <location evidence="1 7">Cell membrane</location>
        <topology evidence="1 7">Multi-pass membrane protein</topology>
    </subcellularLocation>
</comment>
<dbReference type="SUPFAM" id="SSF161098">
    <property type="entry name" value="MetI-like"/>
    <property type="match status" value="1"/>
</dbReference>
<dbReference type="AlphaFoldDB" id="A0A0F0LVF6"/>
<dbReference type="RefSeq" id="WP_045248518.1">
    <property type="nucleotide sequence ID" value="NZ_JYIY01000079.1"/>
</dbReference>
<keyword evidence="6 7" id="KW-0472">Membrane</keyword>
<keyword evidence="3" id="KW-1003">Cell membrane</keyword>
<dbReference type="EMBL" id="JYIY01000079">
    <property type="protein sequence ID" value="KJL35416.1"/>
    <property type="molecule type" value="Genomic_DNA"/>
</dbReference>
<dbReference type="CDD" id="cd06261">
    <property type="entry name" value="TM_PBP2"/>
    <property type="match status" value="1"/>
</dbReference>
<evidence type="ECO:0000313" key="11">
    <source>
        <dbReference type="Proteomes" id="UP000033451"/>
    </source>
</evidence>
<keyword evidence="2 7" id="KW-0813">Transport</keyword>
<accession>A0A0F0LVF6</accession>
<dbReference type="InterPro" id="IPR035906">
    <property type="entry name" value="MetI-like_sf"/>
</dbReference>
<gene>
    <name evidence="10" type="primary">ssuC_6</name>
    <name evidence="9" type="ORF">DCP95_04890</name>
    <name evidence="10" type="ORF">RR49_02642</name>
</gene>
<evidence type="ECO:0000256" key="7">
    <source>
        <dbReference type="RuleBase" id="RU363032"/>
    </source>
</evidence>
<comment type="similarity">
    <text evidence="7">Belongs to the binding-protein-dependent transport system permease family.</text>
</comment>
<dbReference type="EMBL" id="DMNG01000081">
    <property type="protein sequence ID" value="HAN23893.1"/>
    <property type="molecule type" value="Genomic_DNA"/>
</dbReference>
<sequence>MSTPSTETSAVTPEAAVEPTVAAAHLDSAVEPATVGPSRKAKRTFGQKVRRTILTLLPPLGVFVLVIAGWYLLNAMQTPQRRFLLPTPGEVFVMAFDPSVSADIITGLARTTGVAIVGLLIASALGIAWATCMALWKWVYNSTYPYAVVLQTIPILALVSLIGIWFGQEFGARVVVCVMIALFPMVSNTLFGLQSLDKSYHELFKLQKASKWTVLSKLMFPGALPSIFVGLRTSAGLSVVGAIVGDMFFQRGEPGLGALMQRYVRLLNMPQLFDALIVSALLGVAMFIIFGALSKLVVGRWYEPTT</sequence>
<evidence type="ECO:0000313" key="12">
    <source>
        <dbReference type="Proteomes" id="UP000257479"/>
    </source>
</evidence>
<feature type="transmembrane region" description="Helical" evidence="7">
    <location>
        <begin position="114"/>
        <end position="136"/>
    </location>
</feature>
<feature type="transmembrane region" description="Helical" evidence="7">
    <location>
        <begin position="272"/>
        <end position="293"/>
    </location>
</feature>
<dbReference type="GO" id="GO:0005886">
    <property type="term" value="C:plasma membrane"/>
    <property type="evidence" value="ECO:0007669"/>
    <property type="project" value="UniProtKB-SubCell"/>
</dbReference>
<keyword evidence="4 7" id="KW-0812">Transmembrane</keyword>
<dbReference type="Proteomes" id="UP000033451">
    <property type="component" value="Unassembled WGS sequence"/>
</dbReference>
<feature type="domain" description="ABC transmembrane type-1" evidence="8">
    <location>
        <begin position="108"/>
        <end position="294"/>
    </location>
</feature>
<comment type="caution">
    <text evidence="10">The sequence shown here is derived from an EMBL/GenBank/DDBJ whole genome shotgun (WGS) entry which is preliminary data.</text>
</comment>
<evidence type="ECO:0000313" key="9">
    <source>
        <dbReference type="EMBL" id="HAN23893.1"/>
    </source>
</evidence>